<evidence type="ECO:0000256" key="3">
    <source>
        <dbReference type="SAM" id="SignalP"/>
    </source>
</evidence>
<keyword evidence="2" id="KW-0472">Membrane</keyword>
<dbReference type="RefSeq" id="XP_033658412.1">
    <property type="nucleotide sequence ID" value="XM_033792928.1"/>
</dbReference>
<feature type="chain" id="PRO_5025642226" description="GOLD domain-containing protein" evidence="3">
    <location>
        <begin position="22"/>
        <end position="170"/>
    </location>
</feature>
<feature type="region of interest" description="Disordered" evidence="1">
    <location>
        <begin position="41"/>
        <end position="111"/>
    </location>
</feature>
<feature type="compositionally biased region" description="Basic and acidic residues" evidence="1">
    <location>
        <begin position="49"/>
        <end position="58"/>
    </location>
</feature>
<dbReference type="OrthoDB" id="4156595at2759"/>
<dbReference type="Proteomes" id="UP000800097">
    <property type="component" value="Unassembled WGS sequence"/>
</dbReference>
<sequence>MLLTPFLATSFFLSLALVSLSDRARRARTYPFPWLDPEPYSYPSSSDSDSAHPADQPHQHPPSGRWKRRDSAHVAPSEPLNPGGMMGGISEEKEEGSTGGEKDARSRKSKGKKRWYLHKKIRKMARLEVTDAFELRRWIMAIMLVAVFLGLVGMVWGVWRMLGWLRRRWW</sequence>
<keyword evidence="2" id="KW-1133">Transmembrane helix</keyword>
<feature type="signal peptide" evidence="3">
    <location>
        <begin position="1"/>
        <end position="21"/>
    </location>
</feature>
<evidence type="ECO:0000313" key="4">
    <source>
        <dbReference type="EMBL" id="KAF2280875.1"/>
    </source>
</evidence>
<dbReference type="AlphaFoldDB" id="A0A6A6JXC9"/>
<name>A0A6A6JXC9_WESOR</name>
<evidence type="ECO:0000256" key="1">
    <source>
        <dbReference type="SAM" id="MobiDB-lite"/>
    </source>
</evidence>
<evidence type="ECO:0000256" key="2">
    <source>
        <dbReference type="SAM" id="Phobius"/>
    </source>
</evidence>
<evidence type="ECO:0008006" key="6">
    <source>
        <dbReference type="Google" id="ProtNLM"/>
    </source>
</evidence>
<evidence type="ECO:0000313" key="5">
    <source>
        <dbReference type="Proteomes" id="UP000800097"/>
    </source>
</evidence>
<dbReference type="EMBL" id="ML986484">
    <property type="protein sequence ID" value="KAF2280875.1"/>
    <property type="molecule type" value="Genomic_DNA"/>
</dbReference>
<gene>
    <name evidence="4" type="ORF">EI97DRAFT_10551</name>
</gene>
<protein>
    <recommendedName>
        <fullName evidence="6">GOLD domain-containing protein</fullName>
    </recommendedName>
</protein>
<accession>A0A6A6JXC9</accession>
<dbReference type="GeneID" id="54546103"/>
<reference evidence="4" key="1">
    <citation type="journal article" date="2020" name="Stud. Mycol.">
        <title>101 Dothideomycetes genomes: a test case for predicting lifestyles and emergence of pathogens.</title>
        <authorList>
            <person name="Haridas S."/>
            <person name="Albert R."/>
            <person name="Binder M."/>
            <person name="Bloem J."/>
            <person name="Labutti K."/>
            <person name="Salamov A."/>
            <person name="Andreopoulos B."/>
            <person name="Baker S."/>
            <person name="Barry K."/>
            <person name="Bills G."/>
            <person name="Bluhm B."/>
            <person name="Cannon C."/>
            <person name="Castanera R."/>
            <person name="Culley D."/>
            <person name="Daum C."/>
            <person name="Ezra D."/>
            <person name="Gonzalez J."/>
            <person name="Henrissat B."/>
            <person name="Kuo A."/>
            <person name="Liang C."/>
            <person name="Lipzen A."/>
            <person name="Lutzoni F."/>
            <person name="Magnuson J."/>
            <person name="Mondo S."/>
            <person name="Nolan M."/>
            <person name="Ohm R."/>
            <person name="Pangilinan J."/>
            <person name="Park H.-J."/>
            <person name="Ramirez L."/>
            <person name="Alfaro M."/>
            <person name="Sun H."/>
            <person name="Tritt A."/>
            <person name="Yoshinaga Y."/>
            <person name="Zwiers L.-H."/>
            <person name="Turgeon B."/>
            <person name="Goodwin S."/>
            <person name="Spatafora J."/>
            <person name="Crous P."/>
            <person name="Grigoriev I."/>
        </authorList>
    </citation>
    <scope>NUCLEOTIDE SEQUENCE</scope>
    <source>
        <strain evidence="4">CBS 379.55</strain>
    </source>
</reference>
<keyword evidence="3" id="KW-0732">Signal</keyword>
<feature type="transmembrane region" description="Helical" evidence="2">
    <location>
        <begin position="138"/>
        <end position="159"/>
    </location>
</feature>
<keyword evidence="2" id="KW-0812">Transmembrane</keyword>
<proteinExistence type="predicted"/>
<keyword evidence="5" id="KW-1185">Reference proteome</keyword>
<organism evidence="4 5">
    <name type="scientific">Westerdykella ornata</name>
    <dbReference type="NCBI Taxonomy" id="318751"/>
    <lineage>
        <taxon>Eukaryota</taxon>
        <taxon>Fungi</taxon>
        <taxon>Dikarya</taxon>
        <taxon>Ascomycota</taxon>
        <taxon>Pezizomycotina</taxon>
        <taxon>Dothideomycetes</taxon>
        <taxon>Pleosporomycetidae</taxon>
        <taxon>Pleosporales</taxon>
        <taxon>Sporormiaceae</taxon>
        <taxon>Westerdykella</taxon>
    </lineage>
</organism>